<dbReference type="InterPro" id="IPR013785">
    <property type="entry name" value="Aldolase_TIM"/>
</dbReference>
<keyword evidence="2" id="KW-0479">Metal-binding</keyword>
<dbReference type="EMBL" id="JADOUF010000001">
    <property type="protein sequence ID" value="MBG6137760.1"/>
    <property type="molecule type" value="Genomic_DNA"/>
</dbReference>
<evidence type="ECO:0000256" key="3">
    <source>
        <dbReference type="ARBA" id="ARBA00023004"/>
    </source>
</evidence>
<dbReference type="SFLD" id="SFLDS00029">
    <property type="entry name" value="Radical_SAM"/>
    <property type="match status" value="1"/>
</dbReference>
<dbReference type="InterPro" id="IPR023867">
    <property type="entry name" value="Sulphatase_maturase_rSAM"/>
</dbReference>
<dbReference type="PANTHER" id="PTHR43273">
    <property type="entry name" value="ANAEROBIC SULFATASE-MATURATING ENZYME HOMOLOG ASLB-RELATED"/>
    <property type="match status" value="1"/>
</dbReference>
<dbReference type="InterPro" id="IPR007197">
    <property type="entry name" value="rSAM"/>
</dbReference>
<protein>
    <recommendedName>
        <fullName evidence="5">Radical SAM core domain-containing protein</fullName>
    </recommendedName>
</protein>
<dbReference type="PANTHER" id="PTHR43273:SF8">
    <property type="entry name" value="RADICAL SAM DOMAIN PROTEIN"/>
    <property type="match status" value="1"/>
</dbReference>
<organism evidence="6 7">
    <name type="scientific">Longispora fulva</name>
    <dbReference type="NCBI Taxonomy" id="619741"/>
    <lineage>
        <taxon>Bacteria</taxon>
        <taxon>Bacillati</taxon>
        <taxon>Actinomycetota</taxon>
        <taxon>Actinomycetes</taxon>
        <taxon>Micromonosporales</taxon>
        <taxon>Micromonosporaceae</taxon>
        <taxon>Longispora</taxon>
    </lineage>
</organism>
<reference evidence="6" key="1">
    <citation type="submission" date="2020-11" db="EMBL/GenBank/DDBJ databases">
        <title>Sequencing the genomes of 1000 actinobacteria strains.</title>
        <authorList>
            <person name="Klenk H.-P."/>
        </authorList>
    </citation>
    <scope>NUCLEOTIDE SEQUENCE</scope>
    <source>
        <strain evidence="6">DSM 45356</strain>
    </source>
</reference>
<evidence type="ECO:0000313" key="6">
    <source>
        <dbReference type="EMBL" id="MBG6137760.1"/>
    </source>
</evidence>
<evidence type="ECO:0000256" key="1">
    <source>
        <dbReference type="ARBA" id="ARBA00022691"/>
    </source>
</evidence>
<feature type="domain" description="Radical SAM core" evidence="5">
    <location>
        <begin position="1"/>
        <end position="228"/>
    </location>
</feature>
<dbReference type="SFLD" id="SFLDG01072">
    <property type="entry name" value="dehydrogenase_like"/>
    <property type="match status" value="1"/>
</dbReference>
<dbReference type="InterPro" id="IPR058240">
    <property type="entry name" value="rSAM_sf"/>
</dbReference>
<dbReference type="GO" id="GO:0051536">
    <property type="term" value="F:iron-sulfur cluster binding"/>
    <property type="evidence" value="ECO:0007669"/>
    <property type="project" value="UniProtKB-KW"/>
</dbReference>
<dbReference type="Proteomes" id="UP000622552">
    <property type="component" value="Unassembled WGS sequence"/>
</dbReference>
<dbReference type="GO" id="GO:0046872">
    <property type="term" value="F:metal ion binding"/>
    <property type="evidence" value="ECO:0007669"/>
    <property type="project" value="UniProtKB-KW"/>
</dbReference>
<keyword evidence="7" id="KW-1185">Reference proteome</keyword>
<dbReference type="Gene3D" id="3.20.20.70">
    <property type="entry name" value="Aldolase class I"/>
    <property type="match status" value="1"/>
</dbReference>
<keyword evidence="3" id="KW-0408">Iron</keyword>
<name>A0A8J7KGU2_9ACTN</name>
<dbReference type="SFLD" id="SFLDG01067">
    <property type="entry name" value="SPASM/twitch_domain_containing"/>
    <property type="match status" value="1"/>
</dbReference>
<evidence type="ECO:0000313" key="7">
    <source>
        <dbReference type="Proteomes" id="UP000622552"/>
    </source>
</evidence>
<sequence length="366" mass="39637">MLKVHQHCNLACDYCYVYTMADQSWRDRPAMMSTPVWTAAVRRVAEHVTTHRLPAATVVLHGGEPLLAGTAHLTGLAAALRRAVPPDTRLGISVQTNGVLLTEPALCALTDAGIRVGVSLDGPDPDNDRRRRHVDGRGSSAEVRRALDLLASSRYRPWFTGVLCTIDLDADPVACYEALLESAPPAVDFLLPHANWTSPPPAGAPYGEWLVRVFDRWYDAPVKEAGVRFFEEIIHLVLGMDSRSEQVGLSPANMVVIETDGAIEQVDSLKSAYPGAAATGLSVLTDPLDAALRHPGVIARQIGLAALCQECLACPIHLICGAGHYAHRYRPGTGFHNPSVYCADLLRLIGHVHHRLGTDLARRDVG</sequence>
<dbReference type="PROSITE" id="PS51918">
    <property type="entry name" value="RADICAL_SAM"/>
    <property type="match status" value="1"/>
</dbReference>
<dbReference type="AlphaFoldDB" id="A0A8J7KGU2"/>
<evidence type="ECO:0000256" key="2">
    <source>
        <dbReference type="ARBA" id="ARBA00022723"/>
    </source>
</evidence>
<evidence type="ECO:0000256" key="4">
    <source>
        <dbReference type="ARBA" id="ARBA00023014"/>
    </source>
</evidence>
<evidence type="ECO:0000259" key="5">
    <source>
        <dbReference type="PROSITE" id="PS51918"/>
    </source>
</evidence>
<keyword evidence="1" id="KW-0949">S-adenosyl-L-methionine</keyword>
<dbReference type="Pfam" id="PF04055">
    <property type="entry name" value="Radical_SAM"/>
    <property type="match status" value="1"/>
</dbReference>
<keyword evidence="4" id="KW-0411">Iron-sulfur</keyword>
<proteinExistence type="predicted"/>
<dbReference type="InterPro" id="IPR026335">
    <property type="entry name" value="rSAM_SPASM_FxsB"/>
</dbReference>
<dbReference type="RefSeq" id="WP_233473132.1">
    <property type="nucleotide sequence ID" value="NZ_BONS01000024.1"/>
</dbReference>
<accession>A0A8J7KGU2</accession>
<dbReference type="SFLD" id="SFLDG01386">
    <property type="entry name" value="main_SPASM_domain-containing"/>
    <property type="match status" value="1"/>
</dbReference>
<dbReference type="GO" id="GO:0016491">
    <property type="term" value="F:oxidoreductase activity"/>
    <property type="evidence" value="ECO:0007669"/>
    <property type="project" value="InterPro"/>
</dbReference>
<dbReference type="NCBIfam" id="TIGR04269">
    <property type="entry name" value="SAM_SPASM_FxsB"/>
    <property type="match status" value="1"/>
</dbReference>
<dbReference type="SUPFAM" id="SSF102114">
    <property type="entry name" value="Radical SAM enzymes"/>
    <property type="match status" value="1"/>
</dbReference>
<dbReference type="CDD" id="cd01335">
    <property type="entry name" value="Radical_SAM"/>
    <property type="match status" value="1"/>
</dbReference>
<comment type="caution">
    <text evidence="6">The sequence shown here is derived from an EMBL/GenBank/DDBJ whole genome shotgun (WGS) entry which is preliminary data.</text>
</comment>
<gene>
    <name evidence="6" type="ORF">IW245_003954</name>
</gene>